<comment type="caution">
    <text evidence="4">The sequence shown here is derived from an EMBL/GenBank/DDBJ whole genome shotgun (WGS) entry which is preliminary data.</text>
</comment>
<dbReference type="Gene3D" id="3.90.1750.20">
    <property type="entry name" value="Putative Large Serine Recombinase, Chain B, Domain 2"/>
    <property type="match status" value="1"/>
</dbReference>
<gene>
    <name evidence="4" type="ORF">ACFPN9_01835</name>
</gene>
<dbReference type="Gene3D" id="3.40.50.1390">
    <property type="entry name" value="Resolvase, N-terminal catalytic domain"/>
    <property type="match status" value="1"/>
</dbReference>
<feature type="coiled-coil region" evidence="1">
    <location>
        <begin position="399"/>
        <end position="426"/>
    </location>
</feature>
<dbReference type="InterPro" id="IPR038109">
    <property type="entry name" value="DNA_bind_recomb_sf"/>
</dbReference>
<organism evidence="4 5">
    <name type="scientific">Bosea massiliensis</name>
    <dbReference type="NCBI Taxonomy" id="151419"/>
    <lineage>
        <taxon>Bacteria</taxon>
        <taxon>Pseudomonadati</taxon>
        <taxon>Pseudomonadota</taxon>
        <taxon>Alphaproteobacteria</taxon>
        <taxon>Hyphomicrobiales</taxon>
        <taxon>Boseaceae</taxon>
        <taxon>Bosea</taxon>
    </lineage>
</organism>
<dbReference type="SUPFAM" id="SSF53041">
    <property type="entry name" value="Resolvase-like"/>
    <property type="match status" value="1"/>
</dbReference>
<name>A0ABW0NXC6_9HYPH</name>
<dbReference type="InterPro" id="IPR025827">
    <property type="entry name" value="Zn_ribbon_recom_dom"/>
</dbReference>
<dbReference type="InterPro" id="IPR050639">
    <property type="entry name" value="SSR_resolvase"/>
</dbReference>
<accession>A0ABW0NXC6</accession>
<dbReference type="PROSITE" id="PS51736">
    <property type="entry name" value="RECOMBINASES_3"/>
    <property type="match status" value="1"/>
</dbReference>
<dbReference type="PANTHER" id="PTHR30461">
    <property type="entry name" value="DNA-INVERTASE FROM LAMBDOID PROPHAGE"/>
    <property type="match status" value="1"/>
</dbReference>
<protein>
    <submittedName>
        <fullName evidence="4">Recombinase family protein</fullName>
    </submittedName>
</protein>
<dbReference type="Pfam" id="PF13408">
    <property type="entry name" value="Zn_ribbon_recom"/>
    <property type="match status" value="1"/>
</dbReference>
<evidence type="ECO:0000256" key="1">
    <source>
        <dbReference type="SAM" id="Coils"/>
    </source>
</evidence>
<keyword evidence="5" id="KW-1185">Reference proteome</keyword>
<sequence length="558" mass="61440">MRPSRSFDFGRSRQRYPKGKQMRTAIYARFSSDLQNDRSVEDQNALCRGYAEKLGWRVTATFADYAVSGSSIHNRPDYQRMIGLAAAGEIDVILAEDIDRLSRNLADIARLYERMNFFGVKLVTAADGELDEMHIGFKGTQSAVFLKGLAQKTRRGMAGVIRQGRNAGGRAYGYKPVPGAPGKLTIVDSEAAIVRRIFADYVAGKSPRAIAGELNAEGVPPPRGDYWAAVTINGNRKRGHGILLNPLYVGRLVWNRVRMVKDPETGNRISRVNPEAEWQEQAVPALAIVQNEMFAAALAKRGGRAAMAPRDRSTPRHLLSGLLRCGSCGAGMSVKDHHRGRTRIRCTKATEAGSCDNSRSYTLDVIEAAVVGGLRDRMVDRDGIALYVRVYNEERRALAADSVHRRSRIEKRLQQAEREQDRIYKAFVMGLIEEDQVKRDLPPRKAECEALRAELALCDEPPNSVSLHPATVSRYLASIENLATTVRESEAYGAESKKALRDLISTVTVYKAPAGIMPEIEVTGHLTKLIGGDHFPTSKAVGGRMVAGEGLEPPTRGL</sequence>
<dbReference type="InterPro" id="IPR011109">
    <property type="entry name" value="DNA_bind_recombinase_dom"/>
</dbReference>
<dbReference type="Proteomes" id="UP001596060">
    <property type="component" value="Unassembled WGS sequence"/>
</dbReference>
<evidence type="ECO:0000259" key="2">
    <source>
        <dbReference type="PROSITE" id="PS51736"/>
    </source>
</evidence>
<dbReference type="Pfam" id="PF00239">
    <property type="entry name" value="Resolvase"/>
    <property type="match status" value="1"/>
</dbReference>
<proteinExistence type="predicted"/>
<feature type="domain" description="Resolvase/invertase-type recombinase catalytic" evidence="2">
    <location>
        <begin position="23"/>
        <end position="172"/>
    </location>
</feature>
<dbReference type="PANTHER" id="PTHR30461:SF23">
    <property type="entry name" value="DNA RECOMBINASE-RELATED"/>
    <property type="match status" value="1"/>
</dbReference>
<dbReference type="EMBL" id="JBHSLU010000004">
    <property type="protein sequence ID" value="MFC5503993.1"/>
    <property type="molecule type" value="Genomic_DNA"/>
</dbReference>
<evidence type="ECO:0000259" key="3">
    <source>
        <dbReference type="PROSITE" id="PS51737"/>
    </source>
</evidence>
<dbReference type="InterPro" id="IPR036162">
    <property type="entry name" value="Resolvase-like_N_sf"/>
</dbReference>
<dbReference type="Pfam" id="PF07508">
    <property type="entry name" value="Recombinase"/>
    <property type="match status" value="1"/>
</dbReference>
<dbReference type="CDD" id="cd00338">
    <property type="entry name" value="Ser_Recombinase"/>
    <property type="match status" value="1"/>
</dbReference>
<evidence type="ECO:0000313" key="4">
    <source>
        <dbReference type="EMBL" id="MFC5503993.1"/>
    </source>
</evidence>
<dbReference type="RefSeq" id="WP_377815225.1">
    <property type="nucleotide sequence ID" value="NZ_JBHSLU010000004.1"/>
</dbReference>
<evidence type="ECO:0000313" key="5">
    <source>
        <dbReference type="Proteomes" id="UP001596060"/>
    </source>
</evidence>
<dbReference type="InterPro" id="IPR006119">
    <property type="entry name" value="Resolv_N"/>
</dbReference>
<feature type="domain" description="Recombinase" evidence="3">
    <location>
        <begin position="171"/>
        <end position="307"/>
    </location>
</feature>
<reference evidence="5" key="1">
    <citation type="journal article" date="2019" name="Int. J. Syst. Evol. Microbiol.">
        <title>The Global Catalogue of Microorganisms (GCM) 10K type strain sequencing project: providing services to taxonomists for standard genome sequencing and annotation.</title>
        <authorList>
            <consortium name="The Broad Institute Genomics Platform"/>
            <consortium name="The Broad Institute Genome Sequencing Center for Infectious Disease"/>
            <person name="Wu L."/>
            <person name="Ma J."/>
        </authorList>
    </citation>
    <scope>NUCLEOTIDE SEQUENCE [LARGE SCALE GENOMIC DNA]</scope>
    <source>
        <strain evidence="5">CCUG 43117</strain>
    </source>
</reference>
<keyword evidence="1" id="KW-0175">Coiled coil</keyword>
<dbReference type="PROSITE" id="PS51737">
    <property type="entry name" value="RECOMBINASE_DNA_BIND"/>
    <property type="match status" value="1"/>
</dbReference>
<dbReference type="SMART" id="SM00857">
    <property type="entry name" value="Resolvase"/>
    <property type="match status" value="1"/>
</dbReference>